<dbReference type="RefSeq" id="WP_163588844.1">
    <property type="nucleotide sequence ID" value="NZ_CP040855.1"/>
</dbReference>
<dbReference type="EMBL" id="CP040855">
    <property type="protein sequence ID" value="QIA88491.1"/>
    <property type="molecule type" value="Genomic_DNA"/>
</dbReference>
<dbReference type="AlphaFoldDB" id="A0A9X7T7K3"/>
<proteinExistence type="predicted"/>
<organism evidence="2 3">
    <name type="scientific">Lactobacillus johnsonii</name>
    <dbReference type="NCBI Taxonomy" id="33959"/>
    <lineage>
        <taxon>Bacteria</taxon>
        <taxon>Bacillati</taxon>
        <taxon>Bacillota</taxon>
        <taxon>Bacilli</taxon>
        <taxon>Lactobacillales</taxon>
        <taxon>Lactobacillaceae</taxon>
        <taxon>Lactobacillus</taxon>
    </lineage>
</organism>
<geneLocation type="plasmid" evidence="2 3">
    <name>unnamed1</name>
</geneLocation>
<name>A0A9X7T7K3_LACJH</name>
<dbReference type="Proteomes" id="UP000464749">
    <property type="component" value="Plasmid unnamed1"/>
</dbReference>
<sequence>MKRKKVIALIGIVLSCNTLMVGCSAYDFDNDTSTSDSADFSSYLIDVRSWAYNYNFAPDGNSASASDLTAIKGYKDMKWIKVNDKINVVPKKSTTRLR</sequence>
<evidence type="ECO:0008006" key="4">
    <source>
        <dbReference type="Google" id="ProtNLM"/>
    </source>
</evidence>
<feature type="signal peptide" evidence="1">
    <location>
        <begin position="1"/>
        <end position="25"/>
    </location>
</feature>
<reference evidence="2 3" key="1">
    <citation type="submission" date="2019-06" db="EMBL/GenBank/DDBJ databases">
        <title>Whole genome sequencing of Lactobacillus johnsonii strain G2A.</title>
        <authorList>
            <person name="Conlan S."/>
            <person name="Thomas P.J."/>
            <person name="Mullikin J."/>
            <person name="Singer J."/>
            <person name="Weaver C."/>
            <person name="Segre J.A."/>
        </authorList>
    </citation>
    <scope>NUCLEOTIDE SEQUENCE [LARGE SCALE GENOMIC DNA]</scope>
    <source>
        <strain evidence="2 3">G2A</strain>
        <plasmid evidence="2 3">unnamed1</plasmid>
    </source>
</reference>
<evidence type="ECO:0000313" key="3">
    <source>
        <dbReference type="Proteomes" id="UP000464749"/>
    </source>
</evidence>
<gene>
    <name evidence="2" type="ORF">FEE39_09585</name>
</gene>
<dbReference type="PROSITE" id="PS51257">
    <property type="entry name" value="PROKAR_LIPOPROTEIN"/>
    <property type="match status" value="1"/>
</dbReference>
<accession>A0A9X7T7K3</accession>
<evidence type="ECO:0000256" key="1">
    <source>
        <dbReference type="SAM" id="SignalP"/>
    </source>
</evidence>
<protein>
    <recommendedName>
        <fullName evidence="4">Lipoprotein</fullName>
    </recommendedName>
</protein>
<feature type="chain" id="PRO_5040962812" description="Lipoprotein" evidence="1">
    <location>
        <begin position="26"/>
        <end position="98"/>
    </location>
</feature>
<keyword evidence="2" id="KW-0614">Plasmid</keyword>
<evidence type="ECO:0000313" key="2">
    <source>
        <dbReference type="EMBL" id="QIA88491.1"/>
    </source>
</evidence>
<keyword evidence="1" id="KW-0732">Signal</keyword>